<dbReference type="AlphaFoldDB" id="A0A8H3B3M6"/>
<dbReference type="Proteomes" id="UP000663826">
    <property type="component" value="Unassembled WGS sequence"/>
</dbReference>
<organism evidence="3 4">
    <name type="scientific">Rhizoctonia solani</name>
    <dbReference type="NCBI Taxonomy" id="456999"/>
    <lineage>
        <taxon>Eukaryota</taxon>
        <taxon>Fungi</taxon>
        <taxon>Dikarya</taxon>
        <taxon>Basidiomycota</taxon>
        <taxon>Agaricomycotina</taxon>
        <taxon>Agaricomycetes</taxon>
        <taxon>Cantharellales</taxon>
        <taxon>Ceratobasidiaceae</taxon>
        <taxon>Rhizoctonia</taxon>
    </lineage>
</organism>
<dbReference type="Pfam" id="PF01926">
    <property type="entry name" value="MMR_HSR1"/>
    <property type="match status" value="1"/>
</dbReference>
<gene>
    <name evidence="3" type="ORF">RDB_LOCUS75085</name>
</gene>
<dbReference type="EMBL" id="CAJMWQ010001329">
    <property type="protein sequence ID" value="CAE6446607.1"/>
    <property type="molecule type" value="Genomic_DNA"/>
</dbReference>
<accession>A0A8H3B3M6</accession>
<evidence type="ECO:0000259" key="2">
    <source>
        <dbReference type="Pfam" id="PF01926"/>
    </source>
</evidence>
<comment type="caution">
    <text evidence="3">The sequence shown here is derived from an EMBL/GenBank/DDBJ whole genome shotgun (WGS) entry which is preliminary data.</text>
</comment>
<dbReference type="InterPro" id="IPR006073">
    <property type="entry name" value="GTP-bd"/>
</dbReference>
<keyword evidence="1" id="KW-0175">Coiled coil</keyword>
<dbReference type="GO" id="GO:0005525">
    <property type="term" value="F:GTP binding"/>
    <property type="evidence" value="ECO:0007669"/>
    <property type="project" value="InterPro"/>
</dbReference>
<evidence type="ECO:0000313" key="4">
    <source>
        <dbReference type="Proteomes" id="UP000663826"/>
    </source>
</evidence>
<dbReference type="SUPFAM" id="SSF52540">
    <property type="entry name" value="P-loop containing nucleoside triphosphate hydrolases"/>
    <property type="match status" value="1"/>
</dbReference>
<evidence type="ECO:0000313" key="3">
    <source>
        <dbReference type="EMBL" id="CAE6446607.1"/>
    </source>
</evidence>
<protein>
    <recommendedName>
        <fullName evidence="2">G domain-containing protein</fullName>
    </recommendedName>
</protein>
<name>A0A8H3B3M6_9AGAM</name>
<feature type="coiled-coil region" evidence="1">
    <location>
        <begin position="267"/>
        <end position="322"/>
    </location>
</feature>
<proteinExistence type="predicted"/>
<dbReference type="InterPro" id="IPR027417">
    <property type="entry name" value="P-loop_NTPase"/>
</dbReference>
<sequence>MMLEWLGLGPKPQSYDLGQPLLERNGRGRQGLIVILVLGRTGVGKSHLIEAISTQDSNRPTLRLRPTLNIESHSAVVAGVKYELIDTPGFDNEGISDIEICADITKYLRKSSAARSGVHGIVYIHQACDPLRSKSIRKYLMVLSQVLLGNSGMRRLTILLPCDQPHSLGFTQVNEELRDPNAALSRARMMGARVWPVNEPLKGLVDIMGTYTQKDATFLPIQLDRPNIVPDLESILHEKLAQSRPSNQEDRIKKSYEQKLHDLHSVLDARENDLTEYRDALQRAENLQANLREAEASLHQQLRQMQREYSSLRSELQLQENFEQSDIVQELEDLNRQIDDISRSISVHLTDSHVLSMFGRDPAEVTSKDARNLPGLLKLLGANKGQYSLVLSPEGKGLQIESFLDFAIRHMLCTLLITAVFRPFHPGIDSDQSTALLRAYEDIQKRESQTNSGKWRSSTFKSICKLDEEQTGTSIRGLLHSFICGYLNPLIQCVFGSKDATMDRQHFNQMFELVKRAWKWNSKLKGEVIVLGDFRQVAHIPDSDFDPNVMKEFEPQPGVKPVCVLGTAAIGLMSLRAVGGGRPPEEALICKAIVTTNTLYV</sequence>
<reference evidence="3" key="1">
    <citation type="submission" date="2021-01" db="EMBL/GenBank/DDBJ databases">
        <authorList>
            <person name="Kaushik A."/>
        </authorList>
    </citation>
    <scope>NUCLEOTIDE SEQUENCE</scope>
    <source>
        <strain evidence="3">AG1-1B</strain>
    </source>
</reference>
<dbReference type="Gene3D" id="3.40.50.300">
    <property type="entry name" value="P-loop containing nucleotide triphosphate hydrolases"/>
    <property type="match status" value="1"/>
</dbReference>
<evidence type="ECO:0000256" key="1">
    <source>
        <dbReference type="SAM" id="Coils"/>
    </source>
</evidence>
<feature type="domain" description="G" evidence="2">
    <location>
        <begin position="35"/>
        <end position="111"/>
    </location>
</feature>